<evidence type="ECO:0000313" key="2">
    <source>
        <dbReference type="Proteomes" id="UP000821845"/>
    </source>
</evidence>
<organism evidence="1 2">
    <name type="scientific">Hyalomma asiaticum</name>
    <name type="common">Tick</name>
    <dbReference type="NCBI Taxonomy" id="266040"/>
    <lineage>
        <taxon>Eukaryota</taxon>
        <taxon>Metazoa</taxon>
        <taxon>Ecdysozoa</taxon>
        <taxon>Arthropoda</taxon>
        <taxon>Chelicerata</taxon>
        <taxon>Arachnida</taxon>
        <taxon>Acari</taxon>
        <taxon>Parasitiformes</taxon>
        <taxon>Ixodida</taxon>
        <taxon>Ixodoidea</taxon>
        <taxon>Ixodidae</taxon>
        <taxon>Hyalomminae</taxon>
        <taxon>Hyalomma</taxon>
    </lineage>
</organism>
<accession>A0ACB7TF99</accession>
<evidence type="ECO:0000313" key="1">
    <source>
        <dbReference type="EMBL" id="KAH6945495.1"/>
    </source>
</evidence>
<dbReference type="EMBL" id="CM023481">
    <property type="protein sequence ID" value="KAH6945495.1"/>
    <property type="molecule type" value="Genomic_DNA"/>
</dbReference>
<comment type="caution">
    <text evidence="1">The sequence shown here is derived from an EMBL/GenBank/DDBJ whole genome shotgun (WGS) entry which is preliminary data.</text>
</comment>
<sequence>MDRLLRRRGALRAAATRLISSATEALQAEHPSLTDLEVILDDLQDKNSMLAALDEKIADFIGYSDDYEEEALQYHEKIRDTASRARYVLSSSARPRDCTHRLFTDTGTQGASTQASSRTPLRVALPKLQACVFSGKICEWQGCWQHSEAMIHNNYELSDIEKFTYLKSFLNGPAKRAIEGARLEQENYAVAVKLLQGRFGQHTALVNEDIDSLLTIAPVDRFYELSQLRELYEELRFRTSCLDSLGVLVADEQRIGDPPIEIIRDLIGTDKYWRIVTGRIQRLSNELCAVETIFGWVVQGVYQVKPSQDRNFSPIIHCSTPAAPSSEYVSTPSTQQQQPTDDLTRKRKHARNKRKGQEDNVQPTIVEHTK</sequence>
<keyword evidence="2" id="KW-1185">Reference proteome</keyword>
<dbReference type="Proteomes" id="UP000821845">
    <property type="component" value="Chromosome 1"/>
</dbReference>
<protein>
    <submittedName>
        <fullName evidence="1">Uncharacterized protein</fullName>
    </submittedName>
</protein>
<proteinExistence type="predicted"/>
<name>A0ACB7TF99_HYAAI</name>
<reference evidence="1" key="1">
    <citation type="submission" date="2020-05" db="EMBL/GenBank/DDBJ databases">
        <title>Large-scale comparative analyses of tick genomes elucidate their genetic diversity and vector capacities.</title>
        <authorList>
            <person name="Jia N."/>
            <person name="Wang J."/>
            <person name="Shi W."/>
            <person name="Du L."/>
            <person name="Sun Y."/>
            <person name="Zhan W."/>
            <person name="Jiang J."/>
            <person name="Wang Q."/>
            <person name="Zhang B."/>
            <person name="Ji P."/>
            <person name="Sakyi L.B."/>
            <person name="Cui X."/>
            <person name="Yuan T."/>
            <person name="Jiang B."/>
            <person name="Yang W."/>
            <person name="Lam T.T.-Y."/>
            <person name="Chang Q."/>
            <person name="Ding S."/>
            <person name="Wang X."/>
            <person name="Zhu J."/>
            <person name="Ruan X."/>
            <person name="Zhao L."/>
            <person name="Wei J."/>
            <person name="Que T."/>
            <person name="Du C."/>
            <person name="Cheng J."/>
            <person name="Dai P."/>
            <person name="Han X."/>
            <person name="Huang E."/>
            <person name="Gao Y."/>
            <person name="Liu J."/>
            <person name="Shao H."/>
            <person name="Ye R."/>
            <person name="Li L."/>
            <person name="Wei W."/>
            <person name="Wang X."/>
            <person name="Wang C."/>
            <person name="Yang T."/>
            <person name="Huo Q."/>
            <person name="Li W."/>
            <person name="Guo W."/>
            <person name="Chen H."/>
            <person name="Zhou L."/>
            <person name="Ni X."/>
            <person name="Tian J."/>
            <person name="Zhou Y."/>
            <person name="Sheng Y."/>
            <person name="Liu T."/>
            <person name="Pan Y."/>
            <person name="Xia L."/>
            <person name="Li J."/>
            <person name="Zhao F."/>
            <person name="Cao W."/>
        </authorList>
    </citation>
    <scope>NUCLEOTIDE SEQUENCE</scope>
    <source>
        <strain evidence="1">Hyas-2018</strain>
    </source>
</reference>
<gene>
    <name evidence="1" type="ORF">HPB50_008785</name>
</gene>